<evidence type="ECO:0000313" key="2">
    <source>
        <dbReference type="EMBL" id="HIT49420.1"/>
    </source>
</evidence>
<evidence type="ECO:0000313" key="3">
    <source>
        <dbReference type="Proteomes" id="UP000886758"/>
    </source>
</evidence>
<dbReference type="Pfam" id="PF01613">
    <property type="entry name" value="Flavin_Reduct"/>
    <property type="match status" value="1"/>
</dbReference>
<reference evidence="2" key="1">
    <citation type="submission" date="2020-10" db="EMBL/GenBank/DDBJ databases">
        <authorList>
            <person name="Gilroy R."/>
        </authorList>
    </citation>
    <scope>NUCLEOTIDE SEQUENCE</scope>
    <source>
        <strain evidence="2">ChiW17-6978</strain>
    </source>
</reference>
<dbReference type="GO" id="GO:0016646">
    <property type="term" value="F:oxidoreductase activity, acting on the CH-NH group of donors, NAD or NADP as acceptor"/>
    <property type="evidence" value="ECO:0007669"/>
    <property type="project" value="UniProtKB-ARBA"/>
</dbReference>
<dbReference type="SUPFAM" id="SSF50475">
    <property type="entry name" value="FMN-binding split barrel"/>
    <property type="match status" value="1"/>
</dbReference>
<feature type="domain" description="Flavin reductase like" evidence="1">
    <location>
        <begin position="9"/>
        <end position="137"/>
    </location>
</feature>
<gene>
    <name evidence="2" type="ORF">IAD46_00160</name>
</gene>
<name>A0A9D1GPE3_9MOLU</name>
<dbReference type="InterPro" id="IPR053310">
    <property type="entry name" value="Flavoredoxin-like"/>
</dbReference>
<protein>
    <submittedName>
        <fullName evidence="2">Flavin reductase</fullName>
    </submittedName>
</protein>
<dbReference type="AlphaFoldDB" id="A0A9D1GPE3"/>
<dbReference type="PANTHER" id="PTHR43241:SF1">
    <property type="entry name" value="FLAVIN REDUCTASE LIKE DOMAIN-CONTAINING PROTEIN"/>
    <property type="match status" value="1"/>
</dbReference>
<dbReference type="PANTHER" id="PTHR43241">
    <property type="entry name" value="FLAVIN REDUCTASE DOMAIN PROTEIN"/>
    <property type="match status" value="1"/>
</dbReference>
<dbReference type="Proteomes" id="UP000886758">
    <property type="component" value="Unassembled WGS sequence"/>
</dbReference>
<proteinExistence type="predicted"/>
<dbReference type="Gene3D" id="2.30.110.10">
    <property type="entry name" value="Electron Transport, Fmn-binding Protein, Chain A"/>
    <property type="match status" value="1"/>
</dbReference>
<dbReference type="GO" id="GO:0010181">
    <property type="term" value="F:FMN binding"/>
    <property type="evidence" value="ECO:0007669"/>
    <property type="project" value="InterPro"/>
</dbReference>
<dbReference type="InterPro" id="IPR002563">
    <property type="entry name" value="Flavin_Rdtase-like_dom"/>
</dbReference>
<organism evidence="2 3">
    <name type="scientific">Candidatus Pelethenecus faecipullorum</name>
    <dbReference type="NCBI Taxonomy" id="2840900"/>
    <lineage>
        <taxon>Bacteria</taxon>
        <taxon>Bacillati</taxon>
        <taxon>Mycoplasmatota</taxon>
        <taxon>Mollicutes</taxon>
        <taxon>Candidatus Pelethenecus</taxon>
    </lineage>
</organism>
<dbReference type="InterPro" id="IPR012349">
    <property type="entry name" value="Split_barrel_FMN-bd"/>
</dbReference>
<reference evidence="2" key="2">
    <citation type="journal article" date="2021" name="PeerJ">
        <title>Extensive microbial diversity within the chicken gut microbiome revealed by metagenomics and culture.</title>
        <authorList>
            <person name="Gilroy R."/>
            <person name="Ravi A."/>
            <person name="Getino M."/>
            <person name="Pursley I."/>
            <person name="Horton D.L."/>
            <person name="Alikhan N.F."/>
            <person name="Baker D."/>
            <person name="Gharbi K."/>
            <person name="Hall N."/>
            <person name="Watson M."/>
            <person name="Adriaenssens E.M."/>
            <person name="Foster-Nyarko E."/>
            <person name="Jarju S."/>
            <person name="Secka A."/>
            <person name="Antonio M."/>
            <person name="Oren A."/>
            <person name="Chaudhuri R.R."/>
            <person name="La Ragione R."/>
            <person name="Hildebrand F."/>
            <person name="Pallen M.J."/>
        </authorList>
    </citation>
    <scope>NUCLEOTIDE SEQUENCE</scope>
    <source>
        <strain evidence="2">ChiW17-6978</strain>
    </source>
</reference>
<accession>A0A9D1GPE3</accession>
<sequence length="143" mass="16004">MGFKAADYSVSVITNRQNNRLFGMTCAWMMQVDYDKIVCLLGSQSVTGSSIRIGDTVGVSVLNENQKEIALHFGDHHSDEVDKFKNMPLEDNGAILIAGAARQMVCEVMDILHLKEIEEDSLIYLKIRSAKENTDAFLHYGDF</sequence>
<evidence type="ECO:0000259" key="1">
    <source>
        <dbReference type="Pfam" id="PF01613"/>
    </source>
</evidence>
<dbReference type="EMBL" id="DVLF01000006">
    <property type="protein sequence ID" value="HIT49420.1"/>
    <property type="molecule type" value="Genomic_DNA"/>
</dbReference>
<comment type="caution">
    <text evidence="2">The sequence shown here is derived from an EMBL/GenBank/DDBJ whole genome shotgun (WGS) entry which is preliminary data.</text>
</comment>